<proteinExistence type="predicted"/>
<dbReference type="EMBL" id="JADQDP010000001">
    <property type="protein sequence ID" value="MBF9140175.1"/>
    <property type="molecule type" value="Genomic_DNA"/>
</dbReference>
<evidence type="ECO:0000313" key="2">
    <source>
        <dbReference type="EMBL" id="MBF9140175.1"/>
    </source>
</evidence>
<evidence type="ECO:0000256" key="1">
    <source>
        <dbReference type="SAM" id="SignalP"/>
    </source>
</evidence>
<gene>
    <name evidence="2" type="ORF">I2I01_00915</name>
</gene>
<dbReference type="AlphaFoldDB" id="A0A931FJ64"/>
<name>A0A931FJ64_9BACT</name>
<feature type="signal peptide" evidence="1">
    <location>
        <begin position="1"/>
        <end position="18"/>
    </location>
</feature>
<reference evidence="2 3" key="1">
    <citation type="submission" date="2020-11" db="EMBL/GenBank/DDBJ databases">
        <authorList>
            <person name="Kim M.K."/>
        </authorList>
    </citation>
    <scope>NUCLEOTIDE SEQUENCE [LARGE SCALE GENOMIC DNA]</scope>
    <source>
        <strain evidence="2 3">BT439</strain>
    </source>
</reference>
<organism evidence="2 3">
    <name type="scientific">Hymenobacter properus</name>
    <dbReference type="NCBI Taxonomy" id="2791026"/>
    <lineage>
        <taxon>Bacteria</taxon>
        <taxon>Pseudomonadati</taxon>
        <taxon>Bacteroidota</taxon>
        <taxon>Cytophagia</taxon>
        <taxon>Cytophagales</taxon>
        <taxon>Hymenobacteraceae</taxon>
        <taxon>Hymenobacter</taxon>
    </lineage>
</organism>
<keyword evidence="1" id="KW-0732">Signal</keyword>
<feature type="chain" id="PRO_5037598633" description="Periplasmic heavy metal sensor" evidence="1">
    <location>
        <begin position="19"/>
        <end position="138"/>
    </location>
</feature>
<accession>A0A931FJ64</accession>
<sequence>MNKILVLLAATLATGLTAAAQAPASPTPAADLQKAPDQQVQRRVQYLAQQLGLSPDQQAKLEPILLAQRQDMQALRTRVQTNGRQRGMGQELKAAQARYAEQIRAVLTPEQFVKFEQLRDEQRDKLRERRANGQGLGQ</sequence>
<dbReference type="RefSeq" id="WP_196284545.1">
    <property type="nucleotide sequence ID" value="NZ_JADQDP010000001.1"/>
</dbReference>
<keyword evidence="3" id="KW-1185">Reference proteome</keyword>
<evidence type="ECO:0000313" key="3">
    <source>
        <dbReference type="Proteomes" id="UP000645610"/>
    </source>
</evidence>
<protein>
    <recommendedName>
        <fullName evidence="4">Periplasmic heavy metal sensor</fullName>
    </recommendedName>
</protein>
<comment type="caution">
    <text evidence="2">The sequence shown here is derived from an EMBL/GenBank/DDBJ whole genome shotgun (WGS) entry which is preliminary data.</text>
</comment>
<evidence type="ECO:0008006" key="4">
    <source>
        <dbReference type="Google" id="ProtNLM"/>
    </source>
</evidence>
<dbReference type="Proteomes" id="UP000645610">
    <property type="component" value="Unassembled WGS sequence"/>
</dbReference>